<feature type="region of interest" description="Disordered" evidence="3">
    <location>
        <begin position="452"/>
        <end position="541"/>
    </location>
</feature>
<feature type="compositionally biased region" description="Low complexity" evidence="3">
    <location>
        <begin position="880"/>
        <end position="897"/>
    </location>
</feature>
<feature type="compositionally biased region" description="Basic and acidic residues" evidence="3">
    <location>
        <begin position="512"/>
        <end position="532"/>
    </location>
</feature>
<proteinExistence type="predicted"/>
<dbReference type="EMBL" id="JAGMVJ010000005">
    <property type="protein sequence ID" value="KAH7090715.1"/>
    <property type="molecule type" value="Genomic_DNA"/>
</dbReference>
<dbReference type="InterPro" id="IPR050935">
    <property type="entry name" value="Bromo_chromatin_reader"/>
</dbReference>
<evidence type="ECO:0000313" key="7">
    <source>
        <dbReference type="Proteomes" id="UP000813461"/>
    </source>
</evidence>
<feature type="compositionally biased region" description="Low complexity" evidence="3">
    <location>
        <begin position="488"/>
        <end position="500"/>
    </location>
</feature>
<comment type="caution">
    <text evidence="6">The sequence shown here is derived from an EMBL/GenBank/DDBJ whole genome shotgun (WGS) entry which is preliminary data.</text>
</comment>
<feature type="compositionally biased region" description="Low complexity" evidence="3">
    <location>
        <begin position="169"/>
        <end position="185"/>
    </location>
</feature>
<dbReference type="GO" id="GO:0000785">
    <property type="term" value="C:chromatin"/>
    <property type="evidence" value="ECO:0007669"/>
    <property type="project" value="TreeGrafter"/>
</dbReference>
<feature type="compositionally biased region" description="Polar residues" evidence="3">
    <location>
        <begin position="131"/>
        <end position="141"/>
    </location>
</feature>
<dbReference type="SUPFAM" id="SSF47370">
    <property type="entry name" value="Bromodomain"/>
    <property type="match status" value="2"/>
</dbReference>
<name>A0A8K0RBB5_9PLEO</name>
<dbReference type="CDD" id="cd05499">
    <property type="entry name" value="Bromo_BDF1_2_II"/>
    <property type="match status" value="1"/>
</dbReference>
<keyword evidence="7" id="KW-1185">Reference proteome</keyword>
<dbReference type="PRINTS" id="PR00503">
    <property type="entry name" value="BROMODOMAIN"/>
</dbReference>
<dbReference type="InterPro" id="IPR001487">
    <property type="entry name" value="Bromodomain"/>
</dbReference>
<feature type="region of interest" description="Disordered" evidence="3">
    <location>
        <begin position="834"/>
        <end position="914"/>
    </location>
</feature>
<feature type="region of interest" description="Disordered" evidence="3">
    <location>
        <begin position="254"/>
        <end position="331"/>
    </location>
</feature>
<evidence type="ECO:0000256" key="1">
    <source>
        <dbReference type="ARBA" id="ARBA00023117"/>
    </source>
</evidence>
<dbReference type="PANTHER" id="PTHR22880:SF225">
    <property type="entry name" value="BROMODOMAIN-CONTAINING PROTEIN BET-1-RELATED"/>
    <property type="match status" value="1"/>
</dbReference>
<feature type="region of interest" description="Disordered" evidence="3">
    <location>
        <begin position="128"/>
        <end position="235"/>
    </location>
</feature>
<feature type="domain" description="NET" evidence="5">
    <location>
        <begin position="756"/>
        <end position="838"/>
    </location>
</feature>
<evidence type="ECO:0008006" key="8">
    <source>
        <dbReference type="Google" id="ProtNLM"/>
    </source>
</evidence>
<dbReference type="GO" id="GO:0006355">
    <property type="term" value="P:regulation of DNA-templated transcription"/>
    <property type="evidence" value="ECO:0007669"/>
    <property type="project" value="TreeGrafter"/>
</dbReference>
<accession>A0A8K0RBB5</accession>
<reference evidence="6" key="1">
    <citation type="journal article" date="2021" name="Nat. Commun.">
        <title>Genetic determinants of endophytism in the Arabidopsis root mycobiome.</title>
        <authorList>
            <person name="Mesny F."/>
            <person name="Miyauchi S."/>
            <person name="Thiergart T."/>
            <person name="Pickel B."/>
            <person name="Atanasova L."/>
            <person name="Karlsson M."/>
            <person name="Huettel B."/>
            <person name="Barry K.W."/>
            <person name="Haridas S."/>
            <person name="Chen C."/>
            <person name="Bauer D."/>
            <person name="Andreopoulos W."/>
            <person name="Pangilinan J."/>
            <person name="LaButti K."/>
            <person name="Riley R."/>
            <person name="Lipzen A."/>
            <person name="Clum A."/>
            <person name="Drula E."/>
            <person name="Henrissat B."/>
            <person name="Kohler A."/>
            <person name="Grigoriev I.V."/>
            <person name="Martin F.M."/>
            <person name="Hacquard S."/>
        </authorList>
    </citation>
    <scope>NUCLEOTIDE SEQUENCE</scope>
    <source>
        <strain evidence="6">MPI-SDFR-AT-0120</strain>
    </source>
</reference>
<dbReference type="PROSITE" id="PS50014">
    <property type="entry name" value="BROMODOMAIN_2"/>
    <property type="match status" value="2"/>
</dbReference>
<dbReference type="SMART" id="SM00297">
    <property type="entry name" value="BROMO"/>
    <property type="match status" value="2"/>
</dbReference>
<feature type="region of interest" description="Disordered" evidence="3">
    <location>
        <begin position="713"/>
        <end position="760"/>
    </location>
</feature>
<dbReference type="Pfam" id="PF00439">
    <property type="entry name" value="Bromodomain"/>
    <property type="match status" value="2"/>
</dbReference>
<dbReference type="GO" id="GO:0005634">
    <property type="term" value="C:nucleus"/>
    <property type="evidence" value="ECO:0007669"/>
    <property type="project" value="TreeGrafter"/>
</dbReference>
<feature type="compositionally biased region" description="Acidic residues" evidence="3">
    <location>
        <begin position="900"/>
        <end position="914"/>
    </location>
</feature>
<gene>
    <name evidence="6" type="ORF">FB567DRAFT_558871</name>
</gene>
<dbReference type="PROSITE" id="PS51525">
    <property type="entry name" value="NET"/>
    <property type="match status" value="1"/>
</dbReference>
<evidence type="ECO:0000256" key="2">
    <source>
        <dbReference type="PROSITE-ProRule" id="PRU00035"/>
    </source>
</evidence>
<dbReference type="Pfam" id="PF17035">
    <property type="entry name" value="BET"/>
    <property type="match status" value="1"/>
</dbReference>
<feature type="compositionally biased region" description="Basic and acidic residues" evidence="3">
    <location>
        <begin position="864"/>
        <end position="877"/>
    </location>
</feature>
<dbReference type="Proteomes" id="UP000813461">
    <property type="component" value="Unassembled WGS sequence"/>
</dbReference>
<dbReference type="Gene3D" id="1.20.1270.220">
    <property type="match status" value="1"/>
</dbReference>
<dbReference type="AlphaFoldDB" id="A0A8K0RBB5"/>
<feature type="compositionally biased region" description="Polar residues" evidence="3">
    <location>
        <begin position="308"/>
        <end position="327"/>
    </location>
</feature>
<evidence type="ECO:0000313" key="6">
    <source>
        <dbReference type="EMBL" id="KAH7090715.1"/>
    </source>
</evidence>
<feature type="compositionally biased region" description="Acidic residues" evidence="3">
    <location>
        <begin position="671"/>
        <end position="687"/>
    </location>
</feature>
<dbReference type="Gene3D" id="1.20.920.10">
    <property type="entry name" value="Bromodomain-like"/>
    <property type="match status" value="2"/>
</dbReference>
<protein>
    <recommendedName>
        <fullName evidence="8">Bromodomain-containing protein</fullName>
    </recommendedName>
</protein>
<feature type="compositionally biased region" description="Polar residues" evidence="3">
    <location>
        <begin position="218"/>
        <end position="230"/>
    </location>
</feature>
<feature type="region of interest" description="Disordered" evidence="3">
    <location>
        <begin position="661"/>
        <end position="689"/>
    </location>
</feature>
<evidence type="ECO:0000256" key="3">
    <source>
        <dbReference type="SAM" id="MobiDB-lite"/>
    </source>
</evidence>
<dbReference type="PANTHER" id="PTHR22880">
    <property type="entry name" value="FALZ-RELATED BROMODOMAIN-CONTAINING PROTEINS"/>
    <property type="match status" value="1"/>
</dbReference>
<feature type="domain" description="Bromo" evidence="4">
    <location>
        <begin position="361"/>
        <end position="433"/>
    </location>
</feature>
<dbReference type="OrthoDB" id="784962at2759"/>
<sequence>MAVANIVKTASASTHPPSLPALRNLALHSYGPMAVMTSPAFDKTPLDLKANALAPANGMTLDTDTNGVHDVLFDEPNSNTDPTDALAQPKTSINGDHTAMDTSAPAPAVEPAIAPTTNVSSGIDGVAQFLPDSQQDNNSLFGDSDMGATSLGNAVEAPTSDVREEPATAEELSAAQEAAAESTQEVPETQLAPKEDSPVDAMDTAPDTIDDSKPANASVPSKSMDTSSAPTKPMNDLTIQTSIDAGIVEPTLTHSPAIVDREMEDAPSSGKVRPREDDEDEVPDAKRTKTEDESSGQTNFKVPEVPAQSEQTANGVSPAPGSSSAQEPSGVHNAVDFEEWPTTPMTNAQNKFLLERIRNTKKIKVALAFKDPVDHVLLAIPTYPEIVKSPMDLSTMENKLKENRYTYVRDFMADLDQMIVNSELFNNKQHPVTQAGYNLRAYFLKGMGKMPRGTVEEPPKPVKAKKPTVNTAPKPRRESRVAAPNVKSPAAPTPTAASPAQPWPLQDGVPVIRRDSSSTNDRPKREIHRPTKDLPYASTKPRKKKYQQELKFCESVMAELTKPKYTTVTYPFMSPVDPVALQIPSYLKIIKRPMDFGTIDKNLKNGVYQSAKDFYNDAQLVFHNCYKFNPEGDAVNKMGHQMEDLFESLWKEKAEWLAVHAPAPEQSPEVYSDEDDEEEEEEEEEVDPAQAQFLAIQQQIAALNETAQALLQQQKGAKHVSPKAATKKKKTAAPVPKQRKQSVPLAVPPPTKAGRQKQRIKAPAPLTFNQKQEISEGISTLGDADMRKAVQIIRNGCPHLANVHDDEMELDMDEINDDTLRELFKFIKSIRGPKGGVIADDDFEPPRQVSKQTTSRPKKNKPMGKTEQEDNMRKIQEKLQSFQGGASGSSQSPPAHDASSDDDDESSGSESEEE</sequence>
<dbReference type="CDD" id="cd05500">
    <property type="entry name" value="Bromo_BDF1_2_I"/>
    <property type="match status" value="1"/>
</dbReference>
<feature type="compositionally biased region" description="Basic and acidic residues" evidence="3">
    <location>
        <begin position="283"/>
        <end position="292"/>
    </location>
</feature>
<dbReference type="InterPro" id="IPR038336">
    <property type="entry name" value="NET_sf"/>
</dbReference>
<dbReference type="GO" id="GO:0006338">
    <property type="term" value="P:chromatin remodeling"/>
    <property type="evidence" value="ECO:0007669"/>
    <property type="project" value="TreeGrafter"/>
</dbReference>
<organism evidence="6 7">
    <name type="scientific">Paraphoma chrysanthemicola</name>
    <dbReference type="NCBI Taxonomy" id="798071"/>
    <lineage>
        <taxon>Eukaryota</taxon>
        <taxon>Fungi</taxon>
        <taxon>Dikarya</taxon>
        <taxon>Ascomycota</taxon>
        <taxon>Pezizomycotina</taxon>
        <taxon>Dothideomycetes</taxon>
        <taxon>Pleosporomycetidae</taxon>
        <taxon>Pleosporales</taxon>
        <taxon>Pleosporineae</taxon>
        <taxon>Phaeosphaeriaceae</taxon>
        <taxon>Paraphoma</taxon>
    </lineage>
</organism>
<feature type="domain" description="Bromo" evidence="4">
    <location>
        <begin position="564"/>
        <end position="636"/>
    </location>
</feature>
<evidence type="ECO:0000259" key="5">
    <source>
        <dbReference type="PROSITE" id="PS51525"/>
    </source>
</evidence>
<evidence type="ECO:0000259" key="4">
    <source>
        <dbReference type="PROSITE" id="PS50014"/>
    </source>
</evidence>
<dbReference type="InterPro" id="IPR027353">
    <property type="entry name" value="NET_dom"/>
</dbReference>
<keyword evidence="1 2" id="KW-0103">Bromodomain</keyword>
<feature type="compositionally biased region" description="Basic residues" evidence="3">
    <location>
        <begin position="716"/>
        <end position="731"/>
    </location>
</feature>
<dbReference type="InterPro" id="IPR036427">
    <property type="entry name" value="Bromodomain-like_sf"/>
</dbReference>